<dbReference type="Proteomes" id="UP000196027">
    <property type="component" value="Chromosome"/>
</dbReference>
<name>A0A1Y0I8G7_9GAMM</name>
<protein>
    <submittedName>
        <fullName evidence="1">Uncharacterized protein</fullName>
    </submittedName>
</protein>
<dbReference type="KEGG" id="ome:OLMES_1659"/>
<organism evidence="1 2">
    <name type="scientific">Oleiphilus messinensis</name>
    <dbReference type="NCBI Taxonomy" id="141451"/>
    <lineage>
        <taxon>Bacteria</taxon>
        <taxon>Pseudomonadati</taxon>
        <taxon>Pseudomonadota</taxon>
        <taxon>Gammaproteobacteria</taxon>
        <taxon>Oceanospirillales</taxon>
        <taxon>Oleiphilaceae</taxon>
        <taxon>Oleiphilus</taxon>
    </lineage>
</organism>
<evidence type="ECO:0000313" key="1">
    <source>
        <dbReference type="EMBL" id="ARU55734.1"/>
    </source>
</evidence>
<accession>A0A1Y0I8G7</accession>
<keyword evidence="2" id="KW-1185">Reference proteome</keyword>
<sequence>MSVSIQQKLAIAFSERKRRYFLQQRYPNKFTSAGLYATHAHLFEALEWLCKAQDKSPAAGALYSSYLITGGWQTPTIISTAFSLPAFQKAGSYLKRDDLLQRSENAGEWVQKQTIDNIDDIEADSLAHAILAINHIKSTNPDCEKNIAKLGYGLSKKLEGIDSSSIPQSLTPYSLICLALARADQPVGTKLLKKCQNVDSLFNISEKCLALLAWTDLAITLNLDSDLEQIQKHVEKLMLTFERTKWLAEKPKQNTSDQYCNISGACSLSILLFSFADLANDPRYLNAAFKLNEYLKNAHFDAYVPKTEYGAMRDNDPLHLRKYGGRYSTHTTRLYIDALLAEERYFHRDQQ</sequence>
<dbReference type="EMBL" id="CP021425">
    <property type="protein sequence ID" value="ARU55734.1"/>
    <property type="molecule type" value="Genomic_DNA"/>
</dbReference>
<reference evidence="1 2" key="1">
    <citation type="submission" date="2017-05" db="EMBL/GenBank/DDBJ databases">
        <title>Genomic insights into alkan degradation activity of Oleiphilus messinensis.</title>
        <authorList>
            <person name="Kozyavkin S.A."/>
            <person name="Slesarev A.I."/>
            <person name="Golyshin P.N."/>
            <person name="Korzhenkov A."/>
            <person name="Golyshina O.N."/>
            <person name="Toshchakov S.V."/>
        </authorList>
    </citation>
    <scope>NUCLEOTIDE SEQUENCE [LARGE SCALE GENOMIC DNA]</scope>
    <source>
        <strain evidence="1 2">ME102</strain>
    </source>
</reference>
<proteinExistence type="predicted"/>
<evidence type="ECO:0000313" key="2">
    <source>
        <dbReference type="Proteomes" id="UP000196027"/>
    </source>
</evidence>
<dbReference type="AlphaFoldDB" id="A0A1Y0I8G7"/>
<gene>
    <name evidence="1" type="ORF">OLMES_1659</name>
</gene>